<feature type="transmembrane region" description="Helical" evidence="5">
    <location>
        <begin position="321"/>
        <end position="341"/>
    </location>
</feature>
<dbReference type="AlphaFoldDB" id="A0A0B2VJT4"/>
<dbReference type="PANTHER" id="PTHR24224">
    <property type="entry name" value="CARDIOACCELERATORY PEPTIDE RECEPTOR-RELATED"/>
    <property type="match status" value="1"/>
</dbReference>
<evidence type="ECO:0000313" key="7">
    <source>
        <dbReference type="EMBL" id="KHN81265.1"/>
    </source>
</evidence>
<evidence type="ECO:0000256" key="3">
    <source>
        <dbReference type="ARBA" id="ARBA00022989"/>
    </source>
</evidence>
<evidence type="ECO:0000256" key="4">
    <source>
        <dbReference type="ARBA" id="ARBA00023136"/>
    </source>
</evidence>
<dbReference type="PANTHER" id="PTHR24224:SF37">
    <property type="entry name" value="G-PROTEIN COUPLED RECEPTORS FAMILY 1 PROFILE DOMAIN-CONTAINING PROTEIN"/>
    <property type="match status" value="1"/>
</dbReference>
<keyword evidence="2 5" id="KW-0812">Transmembrane</keyword>
<proteinExistence type="predicted"/>
<evidence type="ECO:0000259" key="6">
    <source>
        <dbReference type="PROSITE" id="PS50262"/>
    </source>
</evidence>
<sequence length="450" mass="51116">MGVLNRLLSTQTHFVTSMIPLANDDVYNLTAYYYNSEENLESNIVVAIIVLFGCVVYAVEIVLGIPANIFVLVKMVVFTRSTHDNMARSAAPGTCLLAMAIADIVSLTAILCHCLLNANLLQIDDTFHSLVCKLAIFSTHVATSISIWSWLLMSILRYISLYKPFWRYRAWYKPQRTLITIVILCSLLNIWLIPCVIYSSHQMIPLANDDVYNLTAYYYNSEENLESNIVVAIIVLFGCVVYAVEIVLGIPANIFVLVKMVVFTRSTHDNMARSAAPGTCLLAMAIADIVSLTAILCHCLLNANLLQIDDTFHSLVCKLAIFSTHVATSISIWSWLLMSILRYISLYKPFWRYRAWYKPQRTLITIVILCSLLNIWLIPCVIYSSHQVRTFVVLLFCSRILERFTVISQIFNGYEKDEVMLACITISDFQSIKRKELKFDLGQTSVKRLF</sequence>
<dbReference type="GO" id="GO:0004930">
    <property type="term" value="F:G protein-coupled receptor activity"/>
    <property type="evidence" value="ECO:0007669"/>
    <property type="project" value="InterPro"/>
</dbReference>
<protein>
    <submittedName>
        <fullName evidence="7">Putative G-protein coupled receptor AH9.4</fullName>
    </submittedName>
</protein>
<dbReference type="InterPro" id="IPR000276">
    <property type="entry name" value="GPCR_Rhodpsn"/>
</dbReference>
<accession>A0A0B2VJT4</accession>
<dbReference type="Pfam" id="PF00001">
    <property type="entry name" value="7tm_1"/>
    <property type="match status" value="2"/>
</dbReference>
<comment type="subcellular location">
    <subcellularLocation>
        <location evidence="1">Membrane</location>
    </subcellularLocation>
</comment>
<feature type="transmembrane region" description="Helical" evidence="5">
    <location>
        <begin position="279"/>
        <end position="301"/>
    </location>
</feature>
<organism evidence="7 8">
    <name type="scientific">Toxocara canis</name>
    <name type="common">Canine roundworm</name>
    <dbReference type="NCBI Taxonomy" id="6265"/>
    <lineage>
        <taxon>Eukaryota</taxon>
        <taxon>Metazoa</taxon>
        <taxon>Ecdysozoa</taxon>
        <taxon>Nematoda</taxon>
        <taxon>Chromadorea</taxon>
        <taxon>Rhabditida</taxon>
        <taxon>Spirurina</taxon>
        <taxon>Ascaridomorpha</taxon>
        <taxon>Ascaridoidea</taxon>
        <taxon>Toxocaridae</taxon>
        <taxon>Toxocara</taxon>
    </lineage>
</organism>
<name>A0A0B2VJT4_TOXCA</name>
<keyword evidence="7" id="KW-0675">Receptor</keyword>
<dbReference type="Proteomes" id="UP000031036">
    <property type="component" value="Unassembled WGS sequence"/>
</dbReference>
<dbReference type="InterPro" id="IPR017452">
    <property type="entry name" value="GPCR_Rhodpsn_7TM"/>
</dbReference>
<dbReference type="Gene3D" id="1.20.1070.10">
    <property type="entry name" value="Rhodopsin 7-helix transmembrane proteins"/>
    <property type="match status" value="2"/>
</dbReference>
<evidence type="ECO:0000313" key="8">
    <source>
        <dbReference type="Proteomes" id="UP000031036"/>
    </source>
</evidence>
<evidence type="ECO:0000256" key="2">
    <source>
        <dbReference type="ARBA" id="ARBA00022692"/>
    </source>
</evidence>
<keyword evidence="4 5" id="KW-0472">Membrane</keyword>
<dbReference type="PROSITE" id="PS50262">
    <property type="entry name" value="G_PROTEIN_RECEP_F1_2"/>
    <property type="match status" value="2"/>
</dbReference>
<dbReference type="GO" id="GO:0016020">
    <property type="term" value="C:membrane"/>
    <property type="evidence" value="ECO:0007669"/>
    <property type="project" value="UniProtKB-SubCell"/>
</dbReference>
<gene>
    <name evidence="7" type="primary">AH9.4</name>
    <name evidence="7" type="ORF">Tcan_07140</name>
</gene>
<feature type="transmembrane region" description="Helical" evidence="5">
    <location>
        <begin position="44"/>
        <end position="73"/>
    </location>
</feature>
<evidence type="ECO:0000256" key="1">
    <source>
        <dbReference type="ARBA" id="ARBA00004370"/>
    </source>
</evidence>
<feature type="transmembrane region" description="Helical" evidence="5">
    <location>
        <begin position="229"/>
        <end position="258"/>
    </location>
</feature>
<dbReference type="InterPro" id="IPR052665">
    <property type="entry name" value="Neuropeptide-GPCR"/>
</dbReference>
<comment type="caution">
    <text evidence="7">The sequence shown here is derived from an EMBL/GenBank/DDBJ whole genome shotgun (WGS) entry which is preliminary data.</text>
</comment>
<evidence type="ECO:0000256" key="5">
    <source>
        <dbReference type="SAM" id="Phobius"/>
    </source>
</evidence>
<keyword evidence="8" id="KW-1185">Reference proteome</keyword>
<keyword evidence="3 5" id="KW-1133">Transmembrane helix</keyword>
<feature type="domain" description="G-protein coupled receptors family 1 profile" evidence="6">
    <location>
        <begin position="252"/>
        <end position="369"/>
    </location>
</feature>
<feature type="transmembrane region" description="Helical" evidence="5">
    <location>
        <begin position="362"/>
        <end position="384"/>
    </location>
</feature>
<feature type="transmembrane region" description="Helical" evidence="5">
    <location>
        <begin position="177"/>
        <end position="199"/>
    </location>
</feature>
<feature type="transmembrane region" description="Helical" evidence="5">
    <location>
        <begin position="136"/>
        <end position="156"/>
    </location>
</feature>
<dbReference type="SUPFAM" id="SSF81321">
    <property type="entry name" value="Family A G protein-coupled receptor-like"/>
    <property type="match status" value="2"/>
</dbReference>
<feature type="transmembrane region" description="Helical" evidence="5">
    <location>
        <begin position="94"/>
        <end position="116"/>
    </location>
</feature>
<feature type="domain" description="G-protein coupled receptors family 1 profile" evidence="6">
    <location>
        <begin position="67"/>
        <end position="184"/>
    </location>
</feature>
<dbReference type="EMBL" id="JPKZ01001548">
    <property type="protein sequence ID" value="KHN81265.1"/>
    <property type="molecule type" value="Genomic_DNA"/>
</dbReference>
<reference evidence="7 8" key="1">
    <citation type="submission" date="2014-11" db="EMBL/GenBank/DDBJ databases">
        <title>Genetic blueprint of the zoonotic pathogen Toxocara canis.</title>
        <authorList>
            <person name="Zhu X.-Q."/>
            <person name="Korhonen P.K."/>
            <person name="Cai H."/>
            <person name="Young N.D."/>
            <person name="Nejsum P."/>
            <person name="von Samson-Himmelstjerna G."/>
            <person name="Boag P.R."/>
            <person name="Tan P."/>
            <person name="Li Q."/>
            <person name="Min J."/>
            <person name="Yang Y."/>
            <person name="Wang X."/>
            <person name="Fang X."/>
            <person name="Hall R.S."/>
            <person name="Hofmann A."/>
            <person name="Sternberg P.W."/>
            <person name="Jex A.R."/>
            <person name="Gasser R.B."/>
        </authorList>
    </citation>
    <scope>NUCLEOTIDE SEQUENCE [LARGE SCALE GENOMIC DNA]</scope>
    <source>
        <strain evidence="7">PN_DK_2014</strain>
    </source>
</reference>